<dbReference type="AlphaFoldDB" id="A0A5D2IY48"/>
<evidence type="ECO:0000313" key="2">
    <source>
        <dbReference type="EMBL" id="TYH47360.1"/>
    </source>
</evidence>
<dbReference type="Proteomes" id="UP000322667">
    <property type="component" value="Chromosome D11"/>
</dbReference>
<protein>
    <submittedName>
        <fullName evidence="2">Uncharacterized protein</fullName>
    </submittedName>
</protein>
<keyword evidence="3" id="KW-1185">Reference proteome</keyword>
<feature type="region of interest" description="Disordered" evidence="1">
    <location>
        <begin position="48"/>
        <end position="94"/>
    </location>
</feature>
<evidence type="ECO:0000256" key="1">
    <source>
        <dbReference type="SAM" id="MobiDB-lite"/>
    </source>
</evidence>
<dbReference type="EMBL" id="CM017633">
    <property type="protein sequence ID" value="TYH47360.1"/>
    <property type="molecule type" value="Genomic_DNA"/>
</dbReference>
<accession>A0A5D2IY48</accession>
<gene>
    <name evidence="2" type="ORF">ES332_D11G406300v1</name>
</gene>
<evidence type="ECO:0000313" key="3">
    <source>
        <dbReference type="Proteomes" id="UP000322667"/>
    </source>
</evidence>
<name>A0A5D2IY48_GOSTO</name>
<sequence>MKPGWQKRKQNEAAIMADSQDIVDPLSYLEDLNEIADSAWYESLMPTTNQSFQNGKNEAKKRGAEKQCNSQQSAMRRNRKFTKEEMPKRKLGRK</sequence>
<proteinExistence type="predicted"/>
<organism evidence="2 3">
    <name type="scientific">Gossypium tomentosum</name>
    <name type="common">Hawaiian cotton</name>
    <name type="synonym">Gossypium sandvicense</name>
    <dbReference type="NCBI Taxonomy" id="34277"/>
    <lineage>
        <taxon>Eukaryota</taxon>
        <taxon>Viridiplantae</taxon>
        <taxon>Streptophyta</taxon>
        <taxon>Embryophyta</taxon>
        <taxon>Tracheophyta</taxon>
        <taxon>Spermatophyta</taxon>
        <taxon>Magnoliopsida</taxon>
        <taxon>eudicotyledons</taxon>
        <taxon>Gunneridae</taxon>
        <taxon>Pentapetalae</taxon>
        <taxon>rosids</taxon>
        <taxon>malvids</taxon>
        <taxon>Malvales</taxon>
        <taxon>Malvaceae</taxon>
        <taxon>Malvoideae</taxon>
        <taxon>Gossypium</taxon>
    </lineage>
</organism>
<reference evidence="2 3" key="1">
    <citation type="submission" date="2019-07" db="EMBL/GenBank/DDBJ databases">
        <title>WGS assembly of Gossypium tomentosum.</title>
        <authorList>
            <person name="Chen Z.J."/>
            <person name="Sreedasyam A."/>
            <person name="Ando A."/>
            <person name="Song Q."/>
            <person name="De L."/>
            <person name="Hulse-Kemp A."/>
            <person name="Ding M."/>
            <person name="Ye W."/>
            <person name="Kirkbride R."/>
            <person name="Jenkins J."/>
            <person name="Plott C."/>
            <person name="Lovell J."/>
            <person name="Lin Y.-M."/>
            <person name="Vaughn R."/>
            <person name="Liu B."/>
            <person name="Li W."/>
            <person name="Simpson S."/>
            <person name="Scheffler B."/>
            <person name="Saski C."/>
            <person name="Grover C."/>
            <person name="Hu G."/>
            <person name="Conover J."/>
            <person name="Carlson J."/>
            <person name="Shu S."/>
            <person name="Boston L."/>
            <person name="Williams M."/>
            <person name="Peterson D."/>
            <person name="Mcgee K."/>
            <person name="Jones D."/>
            <person name="Wendel J."/>
            <person name="Stelly D."/>
            <person name="Grimwood J."/>
            <person name="Schmutz J."/>
        </authorList>
    </citation>
    <scope>NUCLEOTIDE SEQUENCE [LARGE SCALE GENOMIC DNA]</scope>
    <source>
        <strain evidence="2">7179.01</strain>
    </source>
</reference>